<sequence>MTAATLGLIQVWALAGWAGQNDKSLHDVMIKWDAGWMTKIAEFGYFGFSVSPDPRELVQWQSVAFFPGYPVLVRIVSAPFAVFGGENAAFAGALVVSAAASLVFAWGLARLAVEVWQRSGPGPTRVVSVRAQAAMAVAVCVLAFGAPMAFIYWMPYSEALFSACVVWTLVMVLRRRFLAAGMLTLCAGLTRLTVVAVLLMLCAVAAVELWTWARKRAPFPAAAVSALVVGSLGIAAYVAWADRQVADIGGYFAAQERGWNSQFDFGAGSWTWVREHPVVRDLGDHNAVAYVLSSWMIVFVFALCVASLWPLLRGWLPWQVWLTAVLVAGSVLGSNGIMHARPRLLLMPVLFLLLPFVMRAVQWAATPDRPARGRRGALLAVAGVLWCALGFWVFGWMTVEFQYGI</sequence>
<evidence type="ECO:0000256" key="4">
    <source>
        <dbReference type="ARBA" id="ARBA00022676"/>
    </source>
</evidence>
<evidence type="ECO:0000256" key="1">
    <source>
        <dbReference type="ARBA" id="ARBA00004477"/>
    </source>
</evidence>
<dbReference type="EMBL" id="JACTVM010000004">
    <property type="protein sequence ID" value="MBC9227219.1"/>
    <property type="molecule type" value="Genomic_DNA"/>
</dbReference>
<dbReference type="Proteomes" id="UP000620591">
    <property type="component" value="Unassembled WGS sequence"/>
</dbReference>
<keyword evidence="6 10" id="KW-0812">Transmembrane</keyword>
<evidence type="ECO:0000256" key="2">
    <source>
        <dbReference type="ARBA" id="ARBA00004687"/>
    </source>
</evidence>
<dbReference type="PANTHER" id="PTHR12468">
    <property type="entry name" value="GPI MANNOSYLTRANSFERASE 2"/>
    <property type="match status" value="1"/>
</dbReference>
<evidence type="ECO:0000313" key="11">
    <source>
        <dbReference type="EMBL" id="MBC9227219.1"/>
    </source>
</evidence>
<keyword evidence="5" id="KW-0808">Transferase</keyword>
<feature type="transmembrane region" description="Helical" evidence="10">
    <location>
        <begin position="63"/>
        <end position="83"/>
    </location>
</feature>
<organism evidence="11 12">
    <name type="scientific">Aeromicrobium senzhongii</name>
    <dbReference type="NCBI Taxonomy" id="2663859"/>
    <lineage>
        <taxon>Bacteria</taxon>
        <taxon>Bacillati</taxon>
        <taxon>Actinomycetota</taxon>
        <taxon>Actinomycetes</taxon>
        <taxon>Propionibacteriales</taxon>
        <taxon>Nocardioidaceae</taxon>
        <taxon>Aeromicrobium</taxon>
    </lineage>
</organism>
<feature type="transmembrane region" description="Helical" evidence="10">
    <location>
        <begin position="318"/>
        <end position="337"/>
    </location>
</feature>
<feature type="transmembrane region" description="Helical" evidence="10">
    <location>
        <begin position="219"/>
        <end position="240"/>
    </location>
</feature>
<evidence type="ECO:0000256" key="7">
    <source>
        <dbReference type="ARBA" id="ARBA00022824"/>
    </source>
</evidence>
<dbReference type="InterPro" id="IPR007315">
    <property type="entry name" value="PIG-V/Gpi18"/>
</dbReference>
<protein>
    <recommendedName>
        <fullName evidence="13">Integral membrane protein</fullName>
    </recommendedName>
</protein>
<evidence type="ECO:0000256" key="9">
    <source>
        <dbReference type="ARBA" id="ARBA00023136"/>
    </source>
</evidence>
<dbReference type="AlphaFoldDB" id="A0A8I0EW06"/>
<reference evidence="11" key="1">
    <citation type="submission" date="2020-09" db="EMBL/GenBank/DDBJ databases">
        <title>Novel species in genus Aeromicrobium.</title>
        <authorList>
            <person name="Zhang G."/>
        </authorList>
    </citation>
    <scope>NUCLEOTIDE SEQUENCE</scope>
    <source>
        <strain evidence="11">Zg-636</strain>
    </source>
</reference>
<feature type="transmembrane region" description="Helical" evidence="10">
    <location>
        <begin position="159"/>
        <end position="177"/>
    </location>
</feature>
<comment type="pathway">
    <text evidence="2">Glycolipid biosynthesis; glycosylphosphatidylinositol-anchor biosynthesis.</text>
</comment>
<evidence type="ECO:0000256" key="5">
    <source>
        <dbReference type="ARBA" id="ARBA00022679"/>
    </source>
</evidence>
<dbReference type="GO" id="GO:0000009">
    <property type="term" value="F:alpha-1,6-mannosyltransferase activity"/>
    <property type="evidence" value="ECO:0007669"/>
    <property type="project" value="InterPro"/>
</dbReference>
<feature type="transmembrane region" description="Helical" evidence="10">
    <location>
        <begin position="287"/>
        <end position="312"/>
    </location>
</feature>
<evidence type="ECO:0000256" key="3">
    <source>
        <dbReference type="ARBA" id="ARBA00022502"/>
    </source>
</evidence>
<keyword evidence="8 10" id="KW-1133">Transmembrane helix</keyword>
<comment type="caution">
    <text evidence="11">The sequence shown here is derived from an EMBL/GenBank/DDBJ whole genome shotgun (WGS) entry which is preliminary data.</text>
</comment>
<dbReference type="PANTHER" id="PTHR12468:SF2">
    <property type="entry name" value="GPI MANNOSYLTRANSFERASE 2"/>
    <property type="match status" value="1"/>
</dbReference>
<keyword evidence="4" id="KW-0328">Glycosyltransferase</keyword>
<keyword evidence="7" id="KW-0256">Endoplasmic reticulum</keyword>
<keyword evidence="3" id="KW-0337">GPI-anchor biosynthesis</keyword>
<name>A0A8I0EW06_9ACTN</name>
<dbReference type="GO" id="GO:0004376">
    <property type="term" value="F:GPI mannosyltransferase activity"/>
    <property type="evidence" value="ECO:0007669"/>
    <property type="project" value="InterPro"/>
</dbReference>
<dbReference type="GO" id="GO:0006506">
    <property type="term" value="P:GPI anchor biosynthetic process"/>
    <property type="evidence" value="ECO:0007669"/>
    <property type="project" value="UniProtKB-UniPathway"/>
</dbReference>
<comment type="subcellular location">
    <subcellularLocation>
        <location evidence="1">Endoplasmic reticulum membrane</location>
        <topology evidence="1">Multi-pass membrane protein</topology>
    </subcellularLocation>
</comment>
<evidence type="ECO:0000256" key="10">
    <source>
        <dbReference type="SAM" id="Phobius"/>
    </source>
</evidence>
<evidence type="ECO:0000256" key="8">
    <source>
        <dbReference type="ARBA" id="ARBA00022989"/>
    </source>
</evidence>
<keyword evidence="9 10" id="KW-0472">Membrane</keyword>
<gene>
    <name evidence="11" type="ORF">IBG24_12925</name>
</gene>
<dbReference type="GO" id="GO:0016020">
    <property type="term" value="C:membrane"/>
    <property type="evidence" value="ECO:0007669"/>
    <property type="project" value="GOC"/>
</dbReference>
<feature type="transmembrane region" description="Helical" evidence="10">
    <location>
        <begin position="189"/>
        <end position="213"/>
    </location>
</feature>
<dbReference type="UniPathway" id="UPA00196"/>
<evidence type="ECO:0000256" key="6">
    <source>
        <dbReference type="ARBA" id="ARBA00022692"/>
    </source>
</evidence>
<feature type="transmembrane region" description="Helical" evidence="10">
    <location>
        <begin position="344"/>
        <end position="365"/>
    </location>
</feature>
<evidence type="ECO:0008006" key="13">
    <source>
        <dbReference type="Google" id="ProtNLM"/>
    </source>
</evidence>
<evidence type="ECO:0000313" key="12">
    <source>
        <dbReference type="Proteomes" id="UP000620591"/>
    </source>
</evidence>
<feature type="transmembrane region" description="Helical" evidence="10">
    <location>
        <begin position="377"/>
        <end position="399"/>
    </location>
</feature>
<feature type="transmembrane region" description="Helical" evidence="10">
    <location>
        <begin position="89"/>
        <end position="113"/>
    </location>
</feature>
<accession>A0A8I0EW06</accession>
<proteinExistence type="predicted"/>
<feature type="transmembrane region" description="Helical" evidence="10">
    <location>
        <begin position="133"/>
        <end position="153"/>
    </location>
</feature>